<keyword evidence="3" id="KW-1185">Reference proteome</keyword>
<evidence type="ECO:0000259" key="1">
    <source>
        <dbReference type="Pfam" id="PF00668"/>
    </source>
</evidence>
<dbReference type="GO" id="GO:0031177">
    <property type="term" value="F:phosphopantetheine binding"/>
    <property type="evidence" value="ECO:0007669"/>
    <property type="project" value="TreeGrafter"/>
</dbReference>
<dbReference type="RefSeq" id="WP_228015788.1">
    <property type="nucleotide sequence ID" value="NZ_JADEXP010000066.1"/>
</dbReference>
<name>A0A928X1X0_LEPEC</name>
<accession>A0A928X1X0</accession>
<dbReference type="GO" id="GO:0044550">
    <property type="term" value="P:secondary metabolite biosynthetic process"/>
    <property type="evidence" value="ECO:0007669"/>
    <property type="project" value="TreeGrafter"/>
</dbReference>
<dbReference type="GO" id="GO:0008610">
    <property type="term" value="P:lipid biosynthetic process"/>
    <property type="evidence" value="ECO:0007669"/>
    <property type="project" value="UniProtKB-ARBA"/>
</dbReference>
<dbReference type="Gene3D" id="3.30.559.30">
    <property type="entry name" value="Nonribosomal peptide synthetase, condensation domain"/>
    <property type="match status" value="1"/>
</dbReference>
<feature type="non-terminal residue" evidence="2">
    <location>
        <position position="205"/>
    </location>
</feature>
<organism evidence="2 3">
    <name type="scientific">Leptolyngbya cf. ectocarpi LEGE 11479</name>
    <dbReference type="NCBI Taxonomy" id="1828722"/>
    <lineage>
        <taxon>Bacteria</taxon>
        <taxon>Bacillati</taxon>
        <taxon>Cyanobacteriota</taxon>
        <taxon>Cyanophyceae</taxon>
        <taxon>Leptolyngbyales</taxon>
        <taxon>Leptolyngbyaceae</taxon>
        <taxon>Leptolyngbya group</taxon>
        <taxon>Leptolyngbya</taxon>
    </lineage>
</organism>
<evidence type="ECO:0000313" key="2">
    <source>
        <dbReference type="EMBL" id="MBE9066932.1"/>
    </source>
</evidence>
<dbReference type="EMBL" id="JADEXP010000066">
    <property type="protein sequence ID" value="MBE9066932.1"/>
    <property type="molecule type" value="Genomic_DNA"/>
</dbReference>
<gene>
    <name evidence="2" type="ORF">IQ260_09720</name>
</gene>
<dbReference type="Proteomes" id="UP000615026">
    <property type="component" value="Unassembled WGS sequence"/>
</dbReference>
<comment type="caution">
    <text evidence="2">The sequence shown here is derived from an EMBL/GenBank/DDBJ whole genome shotgun (WGS) entry which is preliminary data.</text>
</comment>
<dbReference type="SUPFAM" id="SSF52777">
    <property type="entry name" value="CoA-dependent acyltransferases"/>
    <property type="match status" value="1"/>
</dbReference>
<evidence type="ECO:0000313" key="3">
    <source>
        <dbReference type="Proteomes" id="UP000615026"/>
    </source>
</evidence>
<dbReference type="InterPro" id="IPR023213">
    <property type="entry name" value="CAT-like_dom_sf"/>
</dbReference>
<dbReference type="GO" id="GO:0043041">
    <property type="term" value="P:amino acid activation for nonribosomal peptide biosynthetic process"/>
    <property type="evidence" value="ECO:0007669"/>
    <property type="project" value="TreeGrafter"/>
</dbReference>
<dbReference type="PANTHER" id="PTHR45527:SF1">
    <property type="entry name" value="FATTY ACID SYNTHASE"/>
    <property type="match status" value="1"/>
</dbReference>
<feature type="domain" description="Condensation" evidence="1">
    <location>
        <begin position="7"/>
        <end position="202"/>
    </location>
</feature>
<dbReference type="AlphaFoldDB" id="A0A928X1X0"/>
<dbReference type="GO" id="GO:0005829">
    <property type="term" value="C:cytosol"/>
    <property type="evidence" value="ECO:0007669"/>
    <property type="project" value="TreeGrafter"/>
</dbReference>
<dbReference type="GO" id="GO:0003824">
    <property type="term" value="F:catalytic activity"/>
    <property type="evidence" value="ECO:0007669"/>
    <property type="project" value="InterPro"/>
</dbReference>
<reference evidence="2" key="1">
    <citation type="submission" date="2020-10" db="EMBL/GenBank/DDBJ databases">
        <authorList>
            <person name="Castelo-Branco R."/>
            <person name="Eusebio N."/>
            <person name="Adriana R."/>
            <person name="Vieira A."/>
            <person name="Brugerolle De Fraissinette N."/>
            <person name="Rezende De Castro R."/>
            <person name="Schneider M.P."/>
            <person name="Vasconcelos V."/>
            <person name="Leao P.N."/>
        </authorList>
    </citation>
    <scope>NUCLEOTIDE SEQUENCE</scope>
    <source>
        <strain evidence="2">LEGE 11479</strain>
    </source>
</reference>
<dbReference type="Gene3D" id="3.30.559.10">
    <property type="entry name" value="Chloramphenicol acetyltransferase-like domain"/>
    <property type="match status" value="1"/>
</dbReference>
<dbReference type="Pfam" id="PF00668">
    <property type="entry name" value="Condensation"/>
    <property type="match status" value="1"/>
</dbReference>
<protein>
    <submittedName>
        <fullName evidence="2">Non-ribosomal peptide synthetase</fullName>
    </submittedName>
</protein>
<proteinExistence type="predicted"/>
<dbReference type="InterPro" id="IPR001242">
    <property type="entry name" value="Condensation_dom"/>
</dbReference>
<dbReference type="PANTHER" id="PTHR45527">
    <property type="entry name" value="NONRIBOSOMAL PEPTIDE SYNTHETASE"/>
    <property type="match status" value="1"/>
</dbReference>
<sequence length="205" mass="23305">MDKKNIETIYALAPLQQAFLWHSLQTSVQDGLIHMRCTLQGDVDTSLLQQAWEFVVGQHPVLRTSVHWQGVKQPLQVVAKRAAIPWTHLDLRGRDDQQQALANFLVKDRERGFELTQAPISRLALICLDETEYELVWSCHHLMLDGWSGALVFNQVFDCYGTLRRGESPTIKAGPTYQSYVRWLKQQDGAAAEAFWRGELSGVGE</sequence>